<name>A0A1J1ED05_9FLAO</name>
<dbReference type="AlphaFoldDB" id="A0A1J1ED05"/>
<evidence type="ECO:0000313" key="1">
    <source>
        <dbReference type="EMBL" id="BAV95400.1"/>
    </source>
</evidence>
<sequence>MFATFTIKLLFFSIVFFNQSCQNDIVTIENEQQQITLDNFEDLAKKTAVKFNNLALKNDCFLSDKQKQTEQEAKNIIQPLIDGSKELFSFYGVSESDFLEKLDSQDPRIAVLGLALLSAKRENNKVAMNFSELSVSNRRAQNAYNCALRALGIDAMIEIFITRKVTKLMAKEAIKKIAKKTLGWAGAALAAYEFGDCMGWY</sequence>
<reference evidence="1 2" key="1">
    <citation type="submission" date="2014-03" db="EMBL/GenBank/DDBJ databases">
        <title>complete genome sequence of Flavobacteriaceae bacterium JBKA-6.</title>
        <authorList>
            <person name="Takano T."/>
            <person name="Nakamura Y."/>
            <person name="Takuma S."/>
            <person name="Yasuike M."/>
            <person name="Matsuyama T."/>
            <person name="Sakai T."/>
            <person name="Fujiwara A."/>
            <person name="Kimoto K."/>
            <person name="Fukuda Y."/>
            <person name="Kondo H."/>
            <person name="Hirono I."/>
            <person name="Nakayasu C."/>
        </authorList>
    </citation>
    <scope>NUCLEOTIDE SEQUENCE [LARGE SCALE GENOMIC DNA]</scope>
    <source>
        <strain evidence="1 2">JBKA-6</strain>
    </source>
</reference>
<organism evidence="1 2">
    <name type="scientific">Ichthyobacterium seriolicida</name>
    <dbReference type="NCBI Taxonomy" id="242600"/>
    <lineage>
        <taxon>Bacteria</taxon>
        <taxon>Pseudomonadati</taxon>
        <taxon>Bacteroidota</taxon>
        <taxon>Flavobacteriia</taxon>
        <taxon>Flavobacteriales</taxon>
        <taxon>Ichthyobacteriaceae</taxon>
        <taxon>Ichthyobacterium</taxon>
    </lineage>
</organism>
<accession>A0A1J1ED05</accession>
<gene>
    <name evidence="1" type="ORF">JBKA6_1387</name>
</gene>
<dbReference type="KEGG" id="ise:JBKA6_1387"/>
<protein>
    <submittedName>
        <fullName evidence="1">Uncharacterized protein</fullName>
    </submittedName>
</protein>
<keyword evidence="2" id="KW-1185">Reference proteome</keyword>
<dbReference type="EMBL" id="AP014564">
    <property type="protein sequence ID" value="BAV95400.1"/>
    <property type="molecule type" value="Genomic_DNA"/>
</dbReference>
<dbReference type="Proteomes" id="UP000243197">
    <property type="component" value="Chromosome"/>
</dbReference>
<evidence type="ECO:0000313" key="2">
    <source>
        <dbReference type="Proteomes" id="UP000243197"/>
    </source>
</evidence>
<proteinExistence type="predicted"/>